<evidence type="ECO:0000313" key="1">
    <source>
        <dbReference type="EMBL" id="EFC89910.1"/>
    </source>
</evidence>
<comment type="caution">
    <text evidence="1">The sequence shown here is derived from an EMBL/GenBank/DDBJ whole genome shotgun (WGS) entry which is preliminary data.</text>
</comment>
<organism evidence="1 2">
    <name type="scientific">Neisseria mucosa (strain ATCC 25996 / DSM 4631 / NCTC 10774 / M26)</name>
    <dbReference type="NCBI Taxonomy" id="546266"/>
    <lineage>
        <taxon>Bacteria</taxon>
        <taxon>Pseudomonadati</taxon>
        <taxon>Pseudomonadota</taxon>
        <taxon>Betaproteobacteria</taxon>
        <taxon>Neisseriales</taxon>
        <taxon>Neisseriaceae</taxon>
        <taxon>Neisseria</taxon>
    </lineage>
</organism>
<dbReference type="Proteomes" id="UP000003344">
    <property type="component" value="Unassembled WGS sequence"/>
</dbReference>
<accession>D2ZSX7</accession>
<proteinExistence type="predicted"/>
<dbReference type="AlphaFoldDB" id="D2ZSX7"/>
<gene>
    <name evidence="1" type="ORF">NEIMUCOT_03710</name>
</gene>
<sequence>MQGGVGYGDAADEYGLQAGDGGNGAGAPDLYVYGFDDGQGFFGGEFVGNRPARRAGDEAEFALLRQAVDFDHHAVDFVGQFGAFLLHLFVKRQYFVDIFEIAEIAVRQAEAEFLEIGEFLDVFFRDETALLTGDGVGEKVQFALRGNARIELAQAAGGGVARIGKGFLPVFSLSFIESGEIGFLHQHFAAHFDEFGRIFAVQPQGDVGDGFDVLGNVFARRAIAACCRLYQYAVAVEQADGEAVEFGFDNVFGFAAVQAVAHALVEGVHFGMVEHAVFILRGEGVGQRQHRHFVAYFVKSRQRFAADALGRAVGQFELGMVSFQRFEFAEQFVVFGIGYAGRVEGVVFVGVAVEEVGEMADVLCGLIHGGGFSDDLRLIRAKVV</sequence>
<dbReference type="EMBL" id="ACDX02000001">
    <property type="protein sequence ID" value="EFC89910.1"/>
    <property type="molecule type" value="Genomic_DNA"/>
</dbReference>
<protein>
    <submittedName>
        <fullName evidence="1">Uncharacterized protein</fullName>
    </submittedName>
</protein>
<name>D2ZSX7_NEIM2</name>
<evidence type="ECO:0000313" key="2">
    <source>
        <dbReference type="Proteomes" id="UP000003344"/>
    </source>
</evidence>
<reference evidence="1 2" key="1">
    <citation type="submission" date="2009-10" db="EMBL/GenBank/DDBJ databases">
        <authorList>
            <person name="Weinstock G."/>
            <person name="Sodergren E."/>
            <person name="Clifton S."/>
            <person name="Fulton L."/>
            <person name="Fulton B."/>
            <person name="Courtney L."/>
            <person name="Fronick C."/>
            <person name="Harrison M."/>
            <person name="Strong C."/>
            <person name="Farmer C."/>
            <person name="Delahaunty K."/>
            <person name="Markovic C."/>
            <person name="Hall O."/>
            <person name="Minx P."/>
            <person name="Tomlinson C."/>
            <person name="Mitreva M."/>
            <person name="Nelson J."/>
            <person name="Hou S."/>
            <person name="Wollam A."/>
            <person name="Pepin K.H."/>
            <person name="Johnson M."/>
            <person name="Bhonagiri V."/>
            <person name="Nash W.E."/>
            <person name="Warren W."/>
            <person name="Chinwalla A."/>
            <person name="Mardis E.R."/>
            <person name="Wilson R.K."/>
        </authorList>
    </citation>
    <scope>NUCLEOTIDE SEQUENCE [LARGE SCALE GENOMIC DNA]</scope>
    <source>
        <strain evidence="2">ATCC 25996 / DSM 4631 / NCTC 10774 / M26</strain>
    </source>
</reference>